<evidence type="ECO:0000259" key="1">
    <source>
        <dbReference type="Pfam" id="PF08818"/>
    </source>
</evidence>
<evidence type="ECO:0000313" key="3">
    <source>
        <dbReference type="Proteomes" id="UP000199642"/>
    </source>
</evidence>
<dbReference type="SUPFAM" id="SSF159888">
    <property type="entry name" value="YdhG-like"/>
    <property type="match status" value="1"/>
</dbReference>
<dbReference type="Proteomes" id="UP000199642">
    <property type="component" value="Unassembled WGS sequence"/>
</dbReference>
<sequence>MTVASKPESVVEYISRLPAHCQGKILELREILKRIAPESEEKIKWGKPVLESRVILFAYSAHRFHLSFFPTGPALKPFLTELSDFKLGKDSI</sequence>
<dbReference type="Pfam" id="PF08818">
    <property type="entry name" value="DUF1801"/>
    <property type="match status" value="1"/>
</dbReference>
<dbReference type="STRING" id="435880.SAMN04487988_105249"/>
<dbReference type="InterPro" id="IPR014922">
    <property type="entry name" value="YdhG-like"/>
</dbReference>
<dbReference type="Gene3D" id="3.90.1150.200">
    <property type="match status" value="1"/>
</dbReference>
<dbReference type="EMBL" id="FOPC01000005">
    <property type="protein sequence ID" value="SFG60879.1"/>
    <property type="molecule type" value="Genomic_DNA"/>
</dbReference>
<dbReference type="OrthoDB" id="115213at2"/>
<proteinExistence type="predicted"/>
<accession>A0A1I2T9W6</accession>
<gene>
    <name evidence="2" type="ORF">SAMN04487988_105249</name>
</gene>
<feature type="domain" description="YdhG-like" evidence="1">
    <location>
        <begin position="24"/>
        <end position="86"/>
    </location>
</feature>
<dbReference type="AlphaFoldDB" id="A0A1I2T9W6"/>
<organism evidence="2 3">
    <name type="scientific">Algoriphagus hitonicola</name>
    <dbReference type="NCBI Taxonomy" id="435880"/>
    <lineage>
        <taxon>Bacteria</taxon>
        <taxon>Pseudomonadati</taxon>
        <taxon>Bacteroidota</taxon>
        <taxon>Cytophagia</taxon>
        <taxon>Cytophagales</taxon>
        <taxon>Cyclobacteriaceae</taxon>
        <taxon>Algoriphagus</taxon>
    </lineage>
</organism>
<reference evidence="3" key="1">
    <citation type="submission" date="2016-10" db="EMBL/GenBank/DDBJ databases">
        <authorList>
            <person name="Varghese N."/>
            <person name="Submissions S."/>
        </authorList>
    </citation>
    <scope>NUCLEOTIDE SEQUENCE [LARGE SCALE GENOMIC DNA]</scope>
    <source>
        <strain evidence="3">DSM 19315</strain>
    </source>
</reference>
<keyword evidence="3" id="KW-1185">Reference proteome</keyword>
<protein>
    <recommendedName>
        <fullName evidence="1">YdhG-like domain-containing protein</fullName>
    </recommendedName>
</protein>
<dbReference type="RefSeq" id="WP_092790909.1">
    <property type="nucleotide sequence ID" value="NZ_FOPC01000005.1"/>
</dbReference>
<name>A0A1I2T9W6_9BACT</name>
<evidence type="ECO:0000313" key="2">
    <source>
        <dbReference type="EMBL" id="SFG60879.1"/>
    </source>
</evidence>